<keyword evidence="2" id="KW-1185">Reference proteome</keyword>
<reference evidence="1" key="1">
    <citation type="submission" date="2021-01" db="EMBL/GenBank/DDBJ databases">
        <title>Whole genome shotgun sequence of Catellatospora methionotrophica NBRC 14553.</title>
        <authorList>
            <person name="Komaki H."/>
            <person name="Tamura T."/>
        </authorList>
    </citation>
    <scope>NUCLEOTIDE SEQUENCE</scope>
    <source>
        <strain evidence="1">NBRC 14553</strain>
    </source>
</reference>
<sequence>MLFSLAVAAMFALMGYFAFGRAVLRHDLAERGMTVDARGWMRNARTVAV</sequence>
<dbReference type="EMBL" id="BONJ01000001">
    <property type="protein sequence ID" value="GIG12223.1"/>
    <property type="molecule type" value="Genomic_DNA"/>
</dbReference>
<evidence type="ECO:0000313" key="1">
    <source>
        <dbReference type="EMBL" id="GIG12223.1"/>
    </source>
</evidence>
<protein>
    <submittedName>
        <fullName evidence="1">Uncharacterized protein</fullName>
    </submittedName>
</protein>
<gene>
    <name evidence="1" type="ORF">Cme02nite_05550</name>
</gene>
<dbReference type="AlphaFoldDB" id="A0A8J3L5M3"/>
<name>A0A8J3L5M3_9ACTN</name>
<dbReference type="RefSeq" id="WP_166380241.1">
    <property type="nucleotide sequence ID" value="NZ_BAAATT010000011.1"/>
</dbReference>
<comment type="caution">
    <text evidence="1">The sequence shown here is derived from an EMBL/GenBank/DDBJ whole genome shotgun (WGS) entry which is preliminary data.</text>
</comment>
<accession>A0A8J3L5M3</accession>
<organism evidence="1 2">
    <name type="scientific">Catellatospora methionotrophica</name>
    <dbReference type="NCBI Taxonomy" id="121620"/>
    <lineage>
        <taxon>Bacteria</taxon>
        <taxon>Bacillati</taxon>
        <taxon>Actinomycetota</taxon>
        <taxon>Actinomycetes</taxon>
        <taxon>Micromonosporales</taxon>
        <taxon>Micromonosporaceae</taxon>
        <taxon>Catellatospora</taxon>
    </lineage>
</organism>
<proteinExistence type="predicted"/>
<evidence type="ECO:0000313" key="2">
    <source>
        <dbReference type="Proteomes" id="UP000660339"/>
    </source>
</evidence>
<dbReference type="Proteomes" id="UP000660339">
    <property type="component" value="Unassembled WGS sequence"/>
</dbReference>